<dbReference type="Gene3D" id="2.60.120.10">
    <property type="entry name" value="Jelly Rolls"/>
    <property type="match status" value="1"/>
</dbReference>
<dbReference type="SUPFAM" id="SSF51182">
    <property type="entry name" value="RmlC-like cupins"/>
    <property type="match status" value="1"/>
</dbReference>
<dbReference type="PIRSF" id="PIRSF026713">
    <property type="entry name" value="PMI_Firm_long_prd"/>
    <property type="match status" value="1"/>
</dbReference>
<dbReference type="EMBL" id="JAVDYE010000001">
    <property type="protein sequence ID" value="MDR7381765.1"/>
    <property type="molecule type" value="Genomic_DNA"/>
</dbReference>
<dbReference type="CDD" id="cd07010">
    <property type="entry name" value="cupin_PMI_type_I_N_bac"/>
    <property type="match status" value="1"/>
</dbReference>
<proteinExistence type="predicted"/>
<gene>
    <name evidence="3" type="ORF">J2S48_001280</name>
</gene>
<evidence type="ECO:0000256" key="2">
    <source>
        <dbReference type="ARBA" id="ARBA00022833"/>
    </source>
</evidence>
<dbReference type="GO" id="GO:0016853">
    <property type="term" value="F:isomerase activity"/>
    <property type="evidence" value="ECO:0007669"/>
    <property type="project" value="UniProtKB-KW"/>
</dbReference>
<reference evidence="3 4" key="1">
    <citation type="submission" date="2023-07" db="EMBL/GenBank/DDBJ databases">
        <title>Sequencing the genomes of 1000 actinobacteria strains.</title>
        <authorList>
            <person name="Klenk H.-P."/>
        </authorList>
    </citation>
    <scope>NUCLEOTIDE SEQUENCE [LARGE SCALE GENOMIC DNA]</scope>
    <source>
        <strain evidence="3 4">DSM 45554</strain>
    </source>
</reference>
<dbReference type="InterPro" id="IPR011051">
    <property type="entry name" value="RmlC_Cupin_sf"/>
</dbReference>
<dbReference type="InterPro" id="IPR014710">
    <property type="entry name" value="RmlC-like_jellyroll"/>
</dbReference>
<dbReference type="RefSeq" id="WP_274995517.1">
    <property type="nucleotide sequence ID" value="NZ_JAJQQP010000010.1"/>
</dbReference>
<name>A0ABU2CKB0_9MICO</name>
<dbReference type="PANTHER" id="PTHR42742">
    <property type="entry name" value="TRANSCRIPTIONAL REPRESSOR MPRA"/>
    <property type="match status" value="1"/>
</dbReference>
<protein>
    <submittedName>
        <fullName evidence="3">Mannose-6-phosphate isomerase class I</fullName>
    </submittedName>
</protein>
<dbReference type="PANTHER" id="PTHR42742:SF3">
    <property type="entry name" value="FRUCTOKINASE"/>
    <property type="match status" value="1"/>
</dbReference>
<keyword evidence="2" id="KW-0862">Zinc</keyword>
<evidence type="ECO:0000313" key="4">
    <source>
        <dbReference type="Proteomes" id="UP001183585"/>
    </source>
</evidence>
<evidence type="ECO:0000313" key="3">
    <source>
        <dbReference type="EMBL" id="MDR7381765.1"/>
    </source>
</evidence>
<accession>A0ABU2CKB0</accession>
<keyword evidence="3" id="KW-0413">Isomerase</keyword>
<keyword evidence="4" id="KW-1185">Reference proteome</keyword>
<dbReference type="Proteomes" id="UP001183585">
    <property type="component" value="Unassembled WGS sequence"/>
</dbReference>
<sequence length="586" mass="65229">MRIPPSAAPHRYDKAPVVRVPGTHPAWRGDGVWAALAEHADGGTIVIDTYPASDVDAYVKEIERALPAATVIDVERAAAHSPERIEALIGDNLTDDRVFGIMSHRTLDELYDPERLADVARQVAGADGQVVLVGWGATLVPVPAATLVLADLARWEIQQRYRAGLANWRASNGSDDPLRKFKRGYFVEWRIADQHKRELFDRIDFLLDANGSVADAKLVPGDAFRAGLATATKGPFRVVPFFDPGVWGGQWMKEVCGLDHAKENYAWCFDCVPEENSLLLAVGDEVVEIPAMDAVLARPVELLGERTFARFGAEFPIRFDFLDTMEGGNLSLQVHPLTDYIQRTFGMHYTQDESYYLLDATDDAVVYLGTKTGADREEMAADLRRAERGEAPFPVEQYINAFPAKKHDHFLIPAGTVHCSGADSMVLEISATPYIFTFKMWDWGRVGLDGVPRPIHLDHALANVQWDRDTEWTTEHLVDRVETVAEGDGWREERTGLHELEFIEVRRHWFTGPVDHDTGGTVNVLNLVEGSEAVVESPDDAFEPFVVHYAETFIVPAAAGRYRVRPLGDEPRHATVKASVRGTETR</sequence>
<evidence type="ECO:0000256" key="1">
    <source>
        <dbReference type="ARBA" id="ARBA00022723"/>
    </source>
</evidence>
<dbReference type="InterPro" id="IPR016847">
    <property type="entry name" value="Man6P_Isoase_Firm_lng_prd"/>
</dbReference>
<dbReference type="InterPro" id="IPR051804">
    <property type="entry name" value="Carb_Metab_Reg_Kinase/Isom"/>
</dbReference>
<organism evidence="3 4">
    <name type="scientific">Promicromonospora iranensis</name>
    <dbReference type="NCBI Taxonomy" id="1105144"/>
    <lineage>
        <taxon>Bacteria</taxon>
        <taxon>Bacillati</taxon>
        <taxon>Actinomycetota</taxon>
        <taxon>Actinomycetes</taxon>
        <taxon>Micrococcales</taxon>
        <taxon>Promicromonosporaceae</taxon>
        <taxon>Promicromonospora</taxon>
    </lineage>
</organism>
<keyword evidence="1" id="KW-0479">Metal-binding</keyword>
<comment type="caution">
    <text evidence="3">The sequence shown here is derived from an EMBL/GenBank/DDBJ whole genome shotgun (WGS) entry which is preliminary data.</text>
</comment>